<dbReference type="KEGG" id="kse:Ksed_00110"/>
<dbReference type="EMBL" id="CP001686">
    <property type="protein sequence ID" value="ACV05109.1"/>
    <property type="molecule type" value="Genomic_DNA"/>
</dbReference>
<name>C7NID8_KYTSD</name>
<protein>
    <recommendedName>
        <fullName evidence="3">Coenzyme PQQ synthesis protein D (PqqD)</fullName>
    </recommendedName>
</protein>
<accession>C7NID8</accession>
<dbReference type="RefSeq" id="WP_012801528.1">
    <property type="nucleotide sequence ID" value="NC_013169.1"/>
</dbReference>
<dbReference type="Proteomes" id="UP000006666">
    <property type="component" value="Chromosome"/>
</dbReference>
<reference evidence="1 2" key="1">
    <citation type="journal article" date="2009" name="Stand. Genomic Sci.">
        <title>Complete genome sequence of Kytococcus sedentarius type strain (541).</title>
        <authorList>
            <person name="Sims D."/>
            <person name="Brettin T."/>
            <person name="Detter J.C."/>
            <person name="Han C."/>
            <person name="Lapidus A."/>
            <person name="Copeland A."/>
            <person name="Glavina Del Rio T."/>
            <person name="Nolan M."/>
            <person name="Chen F."/>
            <person name="Lucas S."/>
            <person name="Tice H."/>
            <person name="Cheng J.F."/>
            <person name="Bruce D."/>
            <person name="Goodwin L."/>
            <person name="Pitluck S."/>
            <person name="Ovchinnikova G."/>
            <person name="Pati A."/>
            <person name="Ivanova N."/>
            <person name="Mavrommatis K."/>
            <person name="Chen A."/>
            <person name="Palaniappan K."/>
            <person name="D'haeseleer P."/>
            <person name="Chain P."/>
            <person name="Bristow J."/>
            <person name="Eisen J.A."/>
            <person name="Markowitz V."/>
            <person name="Hugenholtz P."/>
            <person name="Schneider S."/>
            <person name="Goker M."/>
            <person name="Pukall R."/>
            <person name="Kyrpides N.C."/>
            <person name="Klenk H.P."/>
        </authorList>
    </citation>
    <scope>NUCLEOTIDE SEQUENCE [LARGE SCALE GENOMIC DNA]</scope>
    <source>
        <strain evidence="2">ATCC 14392 / DSM 20547 / JCM 11482 / CCUG 33030 / NBRC 15357 / NCTC 11040 / CCM 314 / 541</strain>
    </source>
</reference>
<organism evidence="1 2">
    <name type="scientific">Kytococcus sedentarius (strain ATCC 14392 / DSM 20547 / JCM 11482 / CCUG 33030 / NBRC 15357 / NCTC 11040 / CCM 314 / 541)</name>
    <name type="common">Micrococcus sedentarius</name>
    <dbReference type="NCBI Taxonomy" id="478801"/>
    <lineage>
        <taxon>Bacteria</taxon>
        <taxon>Bacillati</taxon>
        <taxon>Actinomycetota</taxon>
        <taxon>Actinomycetes</taxon>
        <taxon>Micrococcales</taxon>
        <taxon>Kytococcaceae</taxon>
        <taxon>Kytococcus</taxon>
    </lineage>
</organism>
<proteinExistence type="predicted"/>
<dbReference type="AlphaFoldDB" id="C7NID8"/>
<gene>
    <name evidence="1" type="ordered locus">Ksed_00110</name>
</gene>
<evidence type="ECO:0008006" key="3">
    <source>
        <dbReference type="Google" id="ProtNLM"/>
    </source>
</evidence>
<dbReference type="HOGENOM" id="CLU_2479306_0_0_11"/>
<evidence type="ECO:0000313" key="2">
    <source>
        <dbReference type="Proteomes" id="UP000006666"/>
    </source>
</evidence>
<sequence>MPTIARAENVAYVDREDEVVVALLPSGPLRILQGPAVVVWDLVGEGALERDELIAQVLASYGEYPPEAPAQLSEAIDLLLAEGFLTA</sequence>
<evidence type="ECO:0000313" key="1">
    <source>
        <dbReference type="EMBL" id="ACV05109.1"/>
    </source>
</evidence>
<keyword evidence="2" id="KW-1185">Reference proteome</keyword>